<dbReference type="AlphaFoldDB" id="A0A1E3VRJ1"/>
<keyword evidence="2" id="KW-1185">Reference proteome</keyword>
<comment type="caution">
    <text evidence="1">The sequence shown here is derived from an EMBL/GenBank/DDBJ whole genome shotgun (WGS) entry which is preliminary data.</text>
</comment>
<accession>A0A1E3VRJ1</accession>
<name>A0A1E3VRJ1_9HYPH</name>
<protein>
    <submittedName>
        <fullName evidence="1">Uncharacterized protein</fullName>
    </submittedName>
</protein>
<evidence type="ECO:0000313" key="2">
    <source>
        <dbReference type="Proteomes" id="UP000094472"/>
    </source>
</evidence>
<gene>
    <name evidence="1" type="ORF">AUC69_15435</name>
</gene>
<evidence type="ECO:0000313" key="1">
    <source>
        <dbReference type="EMBL" id="ODR96157.1"/>
    </source>
</evidence>
<dbReference type="STRING" id="1774969.AUC69_15435"/>
<organism evidence="1 2">
    <name type="scientific">Methyloceanibacter superfactus</name>
    <dbReference type="NCBI Taxonomy" id="1774969"/>
    <lineage>
        <taxon>Bacteria</taxon>
        <taxon>Pseudomonadati</taxon>
        <taxon>Pseudomonadota</taxon>
        <taxon>Alphaproteobacteria</taxon>
        <taxon>Hyphomicrobiales</taxon>
        <taxon>Hyphomicrobiaceae</taxon>
        <taxon>Methyloceanibacter</taxon>
    </lineage>
</organism>
<sequence>MRDLFLETLRTLLDPTDLVVKGQTYDFALLAGLSLDQARADFDLLAERASETLRYDLGVKFQGFGPEDFS</sequence>
<proteinExistence type="predicted"/>
<dbReference type="EMBL" id="LPWF01000030">
    <property type="protein sequence ID" value="ODR96157.1"/>
    <property type="molecule type" value="Genomic_DNA"/>
</dbReference>
<dbReference type="Proteomes" id="UP000094472">
    <property type="component" value="Unassembled WGS sequence"/>
</dbReference>
<reference evidence="1 2" key="1">
    <citation type="journal article" date="2016" name="Environ. Microbiol.">
        <title>New Methyloceanibacter diversity from North Sea sediments includes methanotroph containing solely the soluble methane monooxygenase.</title>
        <authorList>
            <person name="Vekeman B."/>
            <person name="Kerckhof F.M."/>
            <person name="Cremers G."/>
            <person name="de Vos P."/>
            <person name="Vandamme P."/>
            <person name="Boon N."/>
            <person name="Op den Camp H.J."/>
            <person name="Heylen K."/>
        </authorList>
    </citation>
    <scope>NUCLEOTIDE SEQUENCE [LARGE SCALE GENOMIC DNA]</scope>
    <source>
        <strain evidence="1 2">R-67175</strain>
    </source>
</reference>